<evidence type="ECO:0000313" key="2">
    <source>
        <dbReference type="Proteomes" id="UP000006503"/>
    </source>
</evidence>
<dbReference type="EMBL" id="CP003734">
    <property type="protein sequence ID" value="AFO51475.1"/>
    <property type="molecule type" value="Genomic_DNA"/>
</dbReference>
<accession>I7B8G1</accession>
<protein>
    <submittedName>
        <fullName evidence="1">Uncharacterized protein</fullName>
    </submittedName>
</protein>
<sequence>MQTHMGVGGRISTGGDEWLVQAKGCTRSMWELPCVAKGPRSGPRISASCIDYWGRYAALSRHKAAPTGVAQASWQMCPSTKV</sequence>
<organism evidence="1 2">
    <name type="scientific">Pseudomonas putida (strain DOT-T1E)</name>
    <dbReference type="NCBI Taxonomy" id="1196325"/>
    <lineage>
        <taxon>Bacteria</taxon>
        <taxon>Pseudomonadati</taxon>
        <taxon>Pseudomonadota</taxon>
        <taxon>Gammaproteobacteria</taxon>
        <taxon>Pseudomonadales</taxon>
        <taxon>Pseudomonadaceae</taxon>
        <taxon>Pseudomonas</taxon>
    </lineage>
</organism>
<dbReference type="PATRIC" id="fig|1196325.3.peg.5616"/>
<name>I7B8G1_PSEPT</name>
<evidence type="ECO:0000313" key="1">
    <source>
        <dbReference type="EMBL" id="AFO51475.1"/>
    </source>
</evidence>
<dbReference type="Proteomes" id="UP000006503">
    <property type="component" value="Chromosome"/>
</dbReference>
<reference evidence="2" key="1">
    <citation type="journal article" date="2013" name="Microb. Biotechnol.">
        <title>Metabolic potential of the organic-solvent tolerant Pseudomonas putida DOT-T1E deduced from its annotated genome.</title>
        <authorList>
            <person name="Udaondo Z."/>
            <person name="Molina L."/>
            <person name="Daniels C."/>
            <person name="Gomez M.J."/>
            <person name="Molina-Henares M.A."/>
            <person name="Matilla M.A."/>
            <person name="Roca A."/>
            <person name="Fernandez M."/>
            <person name="Duque E."/>
            <person name="Segura A."/>
            <person name="Ramos J.L."/>
        </authorList>
    </citation>
    <scope>NUCLEOTIDE SEQUENCE [LARGE SCALE GENOMIC DNA]</scope>
    <source>
        <strain evidence="2">DOT-T1E</strain>
    </source>
</reference>
<gene>
    <name evidence="1" type="ordered locus">T1E_5654</name>
</gene>
<dbReference type="KEGG" id="ppx:T1E_5654"/>
<dbReference type="HOGENOM" id="CLU_2555699_0_0_6"/>
<dbReference type="AlphaFoldDB" id="I7B8G1"/>
<proteinExistence type="predicted"/>